<comment type="caution">
    <text evidence="1">The sequence shown here is derived from an EMBL/GenBank/DDBJ whole genome shotgun (WGS) entry which is preliminary data.</text>
</comment>
<evidence type="ECO:0000313" key="1">
    <source>
        <dbReference type="EMBL" id="CAG8755960.1"/>
    </source>
</evidence>
<accession>A0ACA9QK33</accession>
<keyword evidence="2" id="KW-1185">Reference proteome</keyword>
<dbReference type="EMBL" id="CAJVQC010034254">
    <property type="protein sequence ID" value="CAG8755960.1"/>
    <property type="molecule type" value="Genomic_DNA"/>
</dbReference>
<gene>
    <name evidence="1" type="ORF">RPERSI_LOCUS14683</name>
</gene>
<sequence>NNFNNDRLSYNLSEMIIDEAKVQHRSESRANTPELGSNTLSQ</sequence>
<dbReference type="Proteomes" id="UP000789920">
    <property type="component" value="Unassembled WGS sequence"/>
</dbReference>
<feature type="non-terminal residue" evidence="1">
    <location>
        <position position="42"/>
    </location>
</feature>
<organism evidence="1 2">
    <name type="scientific">Racocetra persica</name>
    <dbReference type="NCBI Taxonomy" id="160502"/>
    <lineage>
        <taxon>Eukaryota</taxon>
        <taxon>Fungi</taxon>
        <taxon>Fungi incertae sedis</taxon>
        <taxon>Mucoromycota</taxon>
        <taxon>Glomeromycotina</taxon>
        <taxon>Glomeromycetes</taxon>
        <taxon>Diversisporales</taxon>
        <taxon>Gigasporaceae</taxon>
        <taxon>Racocetra</taxon>
    </lineage>
</organism>
<feature type="non-terminal residue" evidence="1">
    <location>
        <position position="1"/>
    </location>
</feature>
<evidence type="ECO:0000313" key="2">
    <source>
        <dbReference type="Proteomes" id="UP000789920"/>
    </source>
</evidence>
<name>A0ACA9QK33_9GLOM</name>
<reference evidence="1" key="1">
    <citation type="submission" date="2021-06" db="EMBL/GenBank/DDBJ databases">
        <authorList>
            <person name="Kallberg Y."/>
            <person name="Tangrot J."/>
            <person name="Rosling A."/>
        </authorList>
    </citation>
    <scope>NUCLEOTIDE SEQUENCE</scope>
    <source>
        <strain evidence="1">MA461A</strain>
    </source>
</reference>
<proteinExistence type="predicted"/>
<protein>
    <submittedName>
        <fullName evidence="1">32249_t:CDS:1</fullName>
    </submittedName>
</protein>